<protein>
    <submittedName>
        <fullName evidence="2">Histidine acid phosphatase family protein</fullName>
    </submittedName>
</protein>
<organism evidence="2 3">
    <name type="scientific">Tetrahymena thermophila (strain SB210)</name>
    <dbReference type="NCBI Taxonomy" id="312017"/>
    <lineage>
        <taxon>Eukaryota</taxon>
        <taxon>Sar</taxon>
        <taxon>Alveolata</taxon>
        <taxon>Ciliophora</taxon>
        <taxon>Intramacronucleata</taxon>
        <taxon>Oligohymenophorea</taxon>
        <taxon>Hymenostomatida</taxon>
        <taxon>Tetrahymenina</taxon>
        <taxon>Tetrahymenidae</taxon>
        <taxon>Tetrahymena</taxon>
    </lineage>
</organism>
<dbReference type="KEGG" id="tet:TTHERM_00255610"/>
<dbReference type="RefSeq" id="XP_001019115.2">
    <property type="nucleotide sequence ID" value="XM_001019115.2"/>
</dbReference>
<sequence length="848" mass="99289">MSKKRSGNSRVSYHLKNSGYFMEEAFSQSEYEIVKNDSLELNAKNQDKFYLKPHQLNNLIQINNSTYSNTSNRKKQQSSYLSPRLLTASTTTQRSSFNNSNMLHSTSNSQNLGINYALQNSYQNKNRSLKLSLHEKVQKKPSKSVYNSNDNVFLDDICIKVNSSDIYNKKEKGSQLLVASINSERSEKIGKSKEICKNIFLTTHDKSSDAVIETIPNTKQLINYKNSLPQKQETIQQDTNFFDEFKLNSQESENKQLSKPHNLLINNYSNPKQPILSKIFSSQANLKTKNLVYQQSQNLPITSRLQMLVNNKVQQKFSENSQNENTSIIDAQKQIQAKSQRDLSINSKDEKQNQTEISIASPLDSKRKIQQEQKTSLQLNYQLLVEKENIFMNVNYLFQYFINEYKRVSNMYKLSSTYRQGIQNLYQAHAFCTSKLLSHIEAWQETKKNKNSNENKTTNIVEQTTDSIAIDVFLSKNPMQIMSVSLACAKIYINLKKPIKAIPILKQCKRLSDLYRNQNYKMKCYRALSECFIMIRKESIAEKFVKKYLQLSWCNKSDKNELQAYDMLGLISYYNGDIERAKFYHHRMANNILEDENSQLRKISILNQVTKQKRRDEKMKDENPPINKKVEGDENTFIDSSDEENEEILLVPEPNQQNQMDEKNNNFDGNPNKRFFKERYQDSNEQYKQYNDQDKISPQVYLASKQGFELRKQPFKTIPGPVNNQKTDFGTLKPPIIISHLSRNRALLNFQKFELQNKIDSSAQMEINYWEPYDLKKAEKILLRLQKVLQYFKHILNDFSNDMNSNILLPDERNKYFSDKQFSIKHYLYKLLSQNNLLQLKTSRQIKK</sequence>
<dbReference type="GeneID" id="7835720"/>
<keyword evidence="3" id="KW-1185">Reference proteome</keyword>
<feature type="region of interest" description="Disordered" evidence="1">
    <location>
        <begin position="611"/>
        <end position="633"/>
    </location>
</feature>
<name>Q23QL8_TETTS</name>
<reference evidence="3" key="1">
    <citation type="journal article" date="2006" name="PLoS Biol.">
        <title>Macronuclear genome sequence of the ciliate Tetrahymena thermophila, a model eukaryote.</title>
        <authorList>
            <person name="Eisen J.A."/>
            <person name="Coyne R.S."/>
            <person name="Wu M."/>
            <person name="Wu D."/>
            <person name="Thiagarajan M."/>
            <person name="Wortman J.R."/>
            <person name="Badger J.H."/>
            <person name="Ren Q."/>
            <person name="Amedeo P."/>
            <person name="Jones K.M."/>
            <person name="Tallon L.J."/>
            <person name="Delcher A.L."/>
            <person name="Salzberg S.L."/>
            <person name="Silva J.C."/>
            <person name="Haas B.J."/>
            <person name="Majoros W.H."/>
            <person name="Farzad M."/>
            <person name="Carlton J.M."/>
            <person name="Smith R.K. Jr."/>
            <person name="Garg J."/>
            <person name="Pearlman R.E."/>
            <person name="Karrer K.M."/>
            <person name="Sun L."/>
            <person name="Manning G."/>
            <person name="Elde N.C."/>
            <person name="Turkewitz A.P."/>
            <person name="Asai D.J."/>
            <person name="Wilkes D.E."/>
            <person name="Wang Y."/>
            <person name="Cai H."/>
            <person name="Collins K."/>
            <person name="Stewart B.A."/>
            <person name="Lee S.R."/>
            <person name="Wilamowska K."/>
            <person name="Weinberg Z."/>
            <person name="Ruzzo W.L."/>
            <person name="Wloga D."/>
            <person name="Gaertig J."/>
            <person name="Frankel J."/>
            <person name="Tsao C.-C."/>
            <person name="Gorovsky M.A."/>
            <person name="Keeling P.J."/>
            <person name="Waller R.F."/>
            <person name="Patron N.J."/>
            <person name="Cherry J.M."/>
            <person name="Stover N.A."/>
            <person name="Krieger C.J."/>
            <person name="del Toro C."/>
            <person name="Ryder H.F."/>
            <person name="Williamson S.C."/>
            <person name="Barbeau R.A."/>
            <person name="Hamilton E.P."/>
            <person name="Orias E."/>
        </authorList>
    </citation>
    <scope>NUCLEOTIDE SEQUENCE [LARGE SCALE GENOMIC DNA]</scope>
    <source>
        <strain evidence="3">SB210</strain>
    </source>
</reference>
<accession>Q23QL8</accession>
<proteinExistence type="predicted"/>
<dbReference type="Gene3D" id="1.25.40.10">
    <property type="entry name" value="Tetratricopeptide repeat domain"/>
    <property type="match status" value="1"/>
</dbReference>
<evidence type="ECO:0000313" key="3">
    <source>
        <dbReference type="Proteomes" id="UP000009168"/>
    </source>
</evidence>
<dbReference type="eggNOG" id="ENOG502SU52">
    <property type="taxonomic scope" value="Eukaryota"/>
</dbReference>
<dbReference type="Proteomes" id="UP000009168">
    <property type="component" value="Unassembled WGS sequence"/>
</dbReference>
<dbReference type="EMBL" id="GG662647">
    <property type="protein sequence ID" value="EAR98870.2"/>
    <property type="molecule type" value="Genomic_DNA"/>
</dbReference>
<dbReference type="InParanoid" id="Q23QL8"/>
<dbReference type="AlphaFoldDB" id="Q23QL8"/>
<gene>
    <name evidence="2" type="ORF">TTHERM_00255610</name>
</gene>
<feature type="compositionally biased region" description="Basic and acidic residues" evidence="1">
    <location>
        <begin position="614"/>
        <end position="632"/>
    </location>
</feature>
<dbReference type="InterPro" id="IPR011990">
    <property type="entry name" value="TPR-like_helical_dom_sf"/>
</dbReference>
<dbReference type="SUPFAM" id="SSF48452">
    <property type="entry name" value="TPR-like"/>
    <property type="match status" value="1"/>
</dbReference>
<feature type="region of interest" description="Disordered" evidence="1">
    <location>
        <begin position="339"/>
        <end position="365"/>
    </location>
</feature>
<evidence type="ECO:0000256" key="1">
    <source>
        <dbReference type="SAM" id="MobiDB-lite"/>
    </source>
</evidence>
<dbReference type="HOGENOM" id="CLU_263714_0_0_1"/>
<evidence type="ECO:0000313" key="2">
    <source>
        <dbReference type="EMBL" id="EAR98870.2"/>
    </source>
</evidence>